<evidence type="ECO:0000256" key="11">
    <source>
        <dbReference type="PROSITE-ProRule" id="PRU00461"/>
    </source>
</evidence>
<keyword evidence="13" id="KW-1133">Transmembrane helix</keyword>
<dbReference type="CDD" id="cd00112">
    <property type="entry name" value="LDLa"/>
    <property type="match status" value="3"/>
</dbReference>
<feature type="repeat" description="LDL-receptor class B" evidence="11">
    <location>
        <begin position="172"/>
        <end position="215"/>
    </location>
</feature>
<keyword evidence="13" id="KW-0812">Transmembrane</keyword>
<evidence type="ECO:0000259" key="15">
    <source>
        <dbReference type="PROSITE" id="PS01186"/>
    </source>
</evidence>
<dbReference type="FunFam" id="2.120.10.30:FF:000241">
    <property type="entry name" value="Low-density lipoprotein receptor-related protein 6"/>
    <property type="match status" value="3"/>
</dbReference>
<dbReference type="SUPFAM" id="SSF57424">
    <property type="entry name" value="LDL receptor-like module"/>
    <property type="match status" value="3"/>
</dbReference>
<keyword evidence="6 13" id="KW-0472">Membrane</keyword>
<evidence type="ECO:0000313" key="17">
    <source>
        <dbReference type="WBParaSite" id="TMUE_2000007343.1"/>
    </source>
</evidence>
<evidence type="ECO:0000256" key="10">
    <source>
        <dbReference type="PROSITE-ProRule" id="PRU00124"/>
    </source>
</evidence>
<dbReference type="PROSITE" id="PS01209">
    <property type="entry name" value="LDLRA_1"/>
    <property type="match status" value="1"/>
</dbReference>
<evidence type="ECO:0000256" key="8">
    <source>
        <dbReference type="ARBA" id="ARBA00023170"/>
    </source>
</evidence>
<feature type="repeat" description="LDL-receptor class B" evidence="11">
    <location>
        <begin position="127"/>
        <end position="171"/>
    </location>
</feature>
<feature type="disulfide bond" evidence="10">
    <location>
        <begin position="1394"/>
        <end position="1409"/>
    </location>
</feature>
<dbReference type="STRING" id="70415.A0A5S6QJG3"/>
<dbReference type="Gene3D" id="2.120.10.30">
    <property type="entry name" value="TolB, C-terminal domain"/>
    <property type="match status" value="4"/>
</dbReference>
<feature type="signal peptide" evidence="14">
    <location>
        <begin position="1"/>
        <end position="19"/>
    </location>
</feature>
<feature type="repeat" description="LDL-receptor class B" evidence="11">
    <location>
        <begin position="434"/>
        <end position="476"/>
    </location>
</feature>
<dbReference type="SUPFAM" id="SSF57196">
    <property type="entry name" value="EGF/Laminin"/>
    <property type="match status" value="1"/>
</dbReference>
<evidence type="ECO:0000256" key="14">
    <source>
        <dbReference type="SAM" id="SignalP"/>
    </source>
</evidence>
<keyword evidence="3" id="KW-0254">Endocytosis</keyword>
<evidence type="ECO:0000256" key="12">
    <source>
        <dbReference type="SAM" id="MobiDB-lite"/>
    </source>
</evidence>
<dbReference type="PROSITE" id="PS01186">
    <property type="entry name" value="EGF_2"/>
    <property type="match status" value="1"/>
</dbReference>
<dbReference type="GO" id="GO:0016020">
    <property type="term" value="C:membrane"/>
    <property type="evidence" value="ECO:0007669"/>
    <property type="project" value="UniProtKB-SubCell"/>
</dbReference>
<comment type="caution">
    <text evidence="10">Lacks conserved residue(s) required for the propagation of feature annotation.</text>
</comment>
<evidence type="ECO:0000256" key="3">
    <source>
        <dbReference type="ARBA" id="ARBA00022583"/>
    </source>
</evidence>
<evidence type="ECO:0000256" key="9">
    <source>
        <dbReference type="ARBA" id="ARBA00023180"/>
    </source>
</evidence>
<evidence type="ECO:0000256" key="7">
    <source>
        <dbReference type="ARBA" id="ARBA00023157"/>
    </source>
</evidence>
<feature type="compositionally biased region" description="Basic and acidic residues" evidence="12">
    <location>
        <begin position="1595"/>
        <end position="1604"/>
    </location>
</feature>
<feature type="domain" description="EGF-like" evidence="15">
    <location>
        <begin position="636"/>
        <end position="651"/>
    </location>
</feature>
<dbReference type="SMART" id="SM00135">
    <property type="entry name" value="LY"/>
    <property type="match status" value="15"/>
</dbReference>
<dbReference type="Pfam" id="PF00057">
    <property type="entry name" value="Ldl_recept_a"/>
    <property type="match status" value="2"/>
</dbReference>
<keyword evidence="2" id="KW-0245">EGF-like domain</keyword>
<dbReference type="PROSITE" id="PS50068">
    <property type="entry name" value="LDLRA_2"/>
    <property type="match status" value="3"/>
</dbReference>
<dbReference type="WBParaSite" id="TMUE_2000007343.1">
    <property type="protein sequence ID" value="TMUE_2000007343.1"/>
    <property type="gene ID" value="WBGene00289700"/>
</dbReference>
<evidence type="ECO:0000256" key="1">
    <source>
        <dbReference type="ARBA" id="ARBA00004167"/>
    </source>
</evidence>
<feature type="compositionally biased region" description="Low complexity" evidence="12">
    <location>
        <begin position="1628"/>
        <end position="1638"/>
    </location>
</feature>
<dbReference type="Pfam" id="PF14670">
    <property type="entry name" value="FXa_inhibition"/>
    <property type="match status" value="1"/>
</dbReference>
<reference evidence="17" key="1">
    <citation type="submission" date="2019-12" db="UniProtKB">
        <authorList>
            <consortium name="WormBaseParasite"/>
        </authorList>
    </citation>
    <scope>IDENTIFICATION</scope>
</reference>
<feature type="compositionally biased region" description="Basic and acidic residues" evidence="12">
    <location>
        <begin position="1552"/>
        <end position="1562"/>
    </location>
</feature>
<dbReference type="PANTHER" id="PTHR46513:SF41">
    <property type="entry name" value="LOW-DENSITY LIPOPROTEIN RECEPTOR-RELATED PROTEIN"/>
    <property type="match status" value="1"/>
</dbReference>
<accession>A0A5S6QJG3</accession>
<keyword evidence="8" id="KW-0675">Receptor</keyword>
<dbReference type="InterPro" id="IPR000742">
    <property type="entry name" value="EGF"/>
</dbReference>
<evidence type="ECO:0000313" key="16">
    <source>
        <dbReference type="Proteomes" id="UP000046395"/>
    </source>
</evidence>
<dbReference type="GO" id="GO:0006897">
    <property type="term" value="P:endocytosis"/>
    <property type="evidence" value="ECO:0007669"/>
    <property type="project" value="UniProtKB-KW"/>
</dbReference>
<dbReference type="InterPro" id="IPR036055">
    <property type="entry name" value="LDL_receptor-like_sf"/>
</dbReference>
<feature type="repeat" description="LDL-receptor class B" evidence="11">
    <location>
        <begin position="477"/>
        <end position="522"/>
    </location>
</feature>
<dbReference type="InterPro" id="IPR050778">
    <property type="entry name" value="Cueball_EGF_LRP_Nidogen"/>
</dbReference>
<feature type="region of interest" description="Disordered" evidence="12">
    <location>
        <begin position="1662"/>
        <end position="1688"/>
    </location>
</feature>
<protein>
    <submittedName>
        <fullName evidence="17">EGF-like domain-containing protein</fullName>
    </submittedName>
</protein>
<evidence type="ECO:0000256" key="6">
    <source>
        <dbReference type="ARBA" id="ARBA00023136"/>
    </source>
</evidence>
<feature type="chain" id="PRO_5024347982" evidence="14">
    <location>
        <begin position="20"/>
        <end position="1688"/>
    </location>
</feature>
<dbReference type="PROSITE" id="PS51120">
    <property type="entry name" value="LDLRB"/>
    <property type="match status" value="8"/>
</dbReference>
<dbReference type="Pfam" id="PF00058">
    <property type="entry name" value="Ldl_recept_b"/>
    <property type="match status" value="4"/>
</dbReference>
<evidence type="ECO:0000256" key="2">
    <source>
        <dbReference type="ARBA" id="ARBA00022536"/>
    </source>
</evidence>
<dbReference type="PANTHER" id="PTHR46513">
    <property type="entry name" value="VITELLOGENIN RECEPTOR-LIKE PROTEIN-RELATED-RELATED"/>
    <property type="match status" value="1"/>
</dbReference>
<keyword evidence="7 10" id="KW-1015">Disulfide bond</keyword>
<dbReference type="SMART" id="SM00181">
    <property type="entry name" value="EGF"/>
    <property type="match status" value="4"/>
</dbReference>
<feature type="repeat" description="LDL-receptor class B" evidence="11">
    <location>
        <begin position="790"/>
        <end position="832"/>
    </location>
</feature>
<feature type="region of interest" description="Disordered" evidence="12">
    <location>
        <begin position="1508"/>
        <end position="1649"/>
    </location>
</feature>
<dbReference type="InterPro" id="IPR002172">
    <property type="entry name" value="LDrepeatLR_classA_rpt"/>
</dbReference>
<organism evidence="16 17">
    <name type="scientific">Trichuris muris</name>
    <name type="common">Mouse whipworm</name>
    <dbReference type="NCBI Taxonomy" id="70415"/>
    <lineage>
        <taxon>Eukaryota</taxon>
        <taxon>Metazoa</taxon>
        <taxon>Ecdysozoa</taxon>
        <taxon>Nematoda</taxon>
        <taxon>Enoplea</taxon>
        <taxon>Dorylaimia</taxon>
        <taxon>Trichinellida</taxon>
        <taxon>Trichuridae</taxon>
        <taxon>Trichuris</taxon>
    </lineage>
</organism>
<keyword evidence="16" id="KW-1185">Reference proteome</keyword>
<evidence type="ECO:0000256" key="4">
    <source>
        <dbReference type="ARBA" id="ARBA00022729"/>
    </source>
</evidence>
<dbReference type="InterPro" id="IPR000033">
    <property type="entry name" value="LDLR_classB_rpt"/>
</dbReference>
<dbReference type="SMART" id="SM00192">
    <property type="entry name" value="LDLa"/>
    <property type="match status" value="3"/>
</dbReference>
<proteinExistence type="predicted"/>
<name>A0A5S6QJG3_TRIMR</name>
<sequence>MKSISFTVLLLSLQHGFCGKLVEQRPLSTSSALAAIPSLPRLIILNETVQIGLLSLDHGRAKNYSLVVGHLDGCMAMDVLFSDGVIFYTNSEDHLVRVNVGSSLESKVVENLVFPTSGSISVEWITRKVYWYDSETNRIEVVNVDQLTPIRKVLVSGNLHSVLGVAVDPLSSFLFFHNFANQHTIERAWLDGSNRVTLVHSNLSLPKSLTVDSKNKKLYWIDSDRKAIVSTDLNGGHFRVVVESVETAFVMAVFQGLLIWSDIFDSGIFWCSEECLHPKHLNFADLRPYALRVFEEEAQPYRENPCTANGGCSHFCFLIPVAPFKSCGCPTGVKLSNDGVTCRDGPEEILIVARGSDIRLLSLDTFDYSDSVLSVKGIRHAVAVDYDASERFVYWSDNDLKMIRRAKLDGSDEGDVVISELGICDGLVIDWVARNLYWTDDGTDRIEVARLDGSARRVIISTGLVHPRAIVVDPSRGYLLWSDWDEAFPKIERSYLDGSNRQVLVEFSSKRWPNGLALDIEAGRVFWAEATAAVIESADLETGQNRSVVLSKNFGHIYGLSLLGDYVYWSDRDRRFLGRAHKVDGRDPTPLHEYMADVMGIKAAHASQPLTSINECGQGNGNCSHVCLFRPTGRVCMCPVGWELATNGRNCNVPEAFLMFTERDNNDILRISLSNPQGNLDSLKLLNVTQPITLDYHYSSGKVYWTGRQSDSHGGVVSRAFMNGSGIEVIVDGGIEHPEGLAIDWLAGNVYWSDSGHHVIEMTDFLGRWRRIIVWKNTHPRSLVVHPIVGYLYWAEWLGHSRLERSELDGENRITLLKNVGRIFAITIDYAMGRLYWSEVDAPSIQSIDLNGGSRQVIVKERSMQPYVLAEYADRLYWANWRRHRIELCDKATGRNRSTLQIPLHYIIHLVAVHALKQKGWNYCFLKKRQCENLYVSSPERQCRCACATHYTLASDKKSCLPPNTFVLFTQGSTIRRMKIRDRQETEEHPVMVFPFPGQTNARSVQYDALNRTIYWLASKYSYSTEGGSYTSVLRRAKDRGNKVEEVKLSRSEMERPYDIAYEPFSQTLFWSCESTASVNATRLIRGEVKPLGGIVSDPEYSPRALEVYAKRRFLFLASIGYRAGIVLCQLDGSSCHFIVSDNVMRPEALIFDPHGNKVFWVDSKYKQLCGVDYKGRGRHTLVYDVDHPTGLAIFRHWLYFIDQGHKIEVVNKQTGTGREVVVERLPNLTSILVVEQELSSAEIMRSPCLHLRCSHLCLLNNSGSSAFEAECACPPSMVLQETNNCIPRVKCNIWEWPCKDGFQCIELTARCDGVVNCNDGSDESPGCYRCQSNEFECLHDHKCIPRLEYCDGKVDCLDGSDERCYCTDPSNQFYCKGPGGKDSRICIIRAWLCDGVKHCQDGNDELFCNSVHPSLKWGNDLKMPTQDPVTYVIVIIVGFGVSAIVLLAMYFFCRRPTAANVQPVEIELVNRTTAQESGDPAKSTTVEYRYRLGIGKGTAADDLLLGRPELTGRSSSSTSEDNGIKIGVYIPPPPPSPVSVTGFSLSSRKGRGQDWRQDRSVKLYLHQSARASSRTSYRRHLSPPPPYAAYSLTSDDHSCRAADEDSGSNMPLLCCNRNPVPPPPSPRSSGSVASSGATLTGRSMLGASGVERHCKRKLCLRRIASPRNPPPSPDELSDASSARRRRP</sequence>
<dbReference type="Proteomes" id="UP000046395">
    <property type="component" value="Unassembled WGS sequence"/>
</dbReference>
<dbReference type="InterPro" id="IPR011042">
    <property type="entry name" value="6-blade_b-propeller_TolB-like"/>
</dbReference>
<feature type="repeat" description="LDL-receptor class B" evidence="11">
    <location>
        <begin position="391"/>
        <end position="433"/>
    </location>
</feature>
<evidence type="ECO:0000256" key="13">
    <source>
        <dbReference type="SAM" id="Phobius"/>
    </source>
</evidence>
<comment type="subcellular location">
    <subcellularLocation>
        <location evidence="1">Membrane</location>
        <topology evidence="1">Single-pass membrane protein</topology>
    </subcellularLocation>
</comment>
<keyword evidence="4 14" id="KW-0732">Signal</keyword>
<feature type="compositionally biased region" description="Polar residues" evidence="12">
    <location>
        <begin position="1513"/>
        <end position="1522"/>
    </location>
</feature>
<dbReference type="SUPFAM" id="SSF63825">
    <property type="entry name" value="YWTD domain"/>
    <property type="match status" value="4"/>
</dbReference>
<keyword evidence="5" id="KW-0677">Repeat</keyword>
<dbReference type="PRINTS" id="PR00261">
    <property type="entry name" value="LDLRECEPTOR"/>
</dbReference>
<feature type="transmembrane region" description="Helical" evidence="13">
    <location>
        <begin position="1430"/>
        <end position="1453"/>
    </location>
</feature>
<dbReference type="InterPro" id="IPR023415">
    <property type="entry name" value="LDLR_class-A_CS"/>
</dbReference>
<dbReference type="Gene3D" id="4.10.400.10">
    <property type="entry name" value="Low-density Lipoprotein Receptor"/>
    <property type="match status" value="3"/>
</dbReference>
<feature type="repeat" description="LDL-receptor class B" evidence="11">
    <location>
        <begin position="701"/>
        <end position="747"/>
    </location>
</feature>
<feature type="repeat" description="LDL-receptor class B" evidence="11">
    <location>
        <begin position="833"/>
        <end position="875"/>
    </location>
</feature>
<evidence type="ECO:0000256" key="5">
    <source>
        <dbReference type="ARBA" id="ARBA00022737"/>
    </source>
</evidence>
<keyword evidence="9" id="KW-0325">Glycoprotein</keyword>